<dbReference type="RefSeq" id="WP_142043153.1">
    <property type="nucleotide sequence ID" value="NZ_JBHTGS010000003.1"/>
</dbReference>
<dbReference type="OrthoDB" id="9804439at2"/>
<dbReference type="AlphaFoldDB" id="A0A543B149"/>
<evidence type="ECO:0000256" key="5">
    <source>
        <dbReference type="ARBA" id="ARBA00022989"/>
    </source>
</evidence>
<feature type="transmembrane region" description="Helical" evidence="7">
    <location>
        <begin position="185"/>
        <end position="209"/>
    </location>
</feature>
<comment type="caution">
    <text evidence="10">The sequence shown here is derived from an EMBL/GenBank/DDBJ whole genome shotgun (WGS) entry which is preliminary data.</text>
</comment>
<dbReference type="InParanoid" id="A0A543B149"/>
<evidence type="ECO:0000259" key="9">
    <source>
        <dbReference type="PROSITE" id="PS50928"/>
    </source>
</evidence>
<feature type="region of interest" description="Disordered" evidence="8">
    <location>
        <begin position="1"/>
        <end position="27"/>
    </location>
</feature>
<feature type="domain" description="ABC transmembrane type-1" evidence="9">
    <location>
        <begin position="97"/>
        <end position="310"/>
    </location>
</feature>
<dbReference type="GO" id="GO:0055085">
    <property type="term" value="P:transmembrane transport"/>
    <property type="evidence" value="ECO:0007669"/>
    <property type="project" value="InterPro"/>
</dbReference>
<feature type="transmembrane region" description="Helical" evidence="7">
    <location>
        <begin position="129"/>
        <end position="148"/>
    </location>
</feature>
<keyword evidence="2 7" id="KW-0813">Transport</keyword>
<evidence type="ECO:0000256" key="4">
    <source>
        <dbReference type="ARBA" id="ARBA00022692"/>
    </source>
</evidence>
<dbReference type="SUPFAM" id="SSF161098">
    <property type="entry name" value="MetI-like"/>
    <property type="match status" value="1"/>
</dbReference>
<keyword evidence="5 7" id="KW-1133">Transmembrane helix</keyword>
<dbReference type="Proteomes" id="UP000317043">
    <property type="component" value="Unassembled WGS sequence"/>
</dbReference>
<evidence type="ECO:0000313" key="10">
    <source>
        <dbReference type="EMBL" id="TQL78551.1"/>
    </source>
</evidence>
<dbReference type="PANTHER" id="PTHR30193">
    <property type="entry name" value="ABC TRANSPORTER PERMEASE PROTEIN"/>
    <property type="match status" value="1"/>
</dbReference>
<dbReference type="InterPro" id="IPR035906">
    <property type="entry name" value="MetI-like_sf"/>
</dbReference>
<keyword evidence="4 7" id="KW-0812">Transmembrane</keyword>
<evidence type="ECO:0000256" key="6">
    <source>
        <dbReference type="ARBA" id="ARBA00023136"/>
    </source>
</evidence>
<feature type="transmembrane region" description="Helical" evidence="7">
    <location>
        <begin position="36"/>
        <end position="57"/>
    </location>
</feature>
<comment type="subcellular location">
    <subcellularLocation>
        <location evidence="1 7">Cell membrane</location>
        <topology evidence="1 7">Multi-pass membrane protein</topology>
    </subcellularLocation>
</comment>
<accession>A0A543B149</accession>
<name>A0A543B149_9ACTN</name>
<protein>
    <submittedName>
        <fullName evidence="10">Carbohydrate ABC transporter membrane protein 1 (CUT1 family)</fullName>
    </submittedName>
</protein>
<evidence type="ECO:0000256" key="7">
    <source>
        <dbReference type="RuleBase" id="RU363032"/>
    </source>
</evidence>
<dbReference type="Gene3D" id="1.10.3720.10">
    <property type="entry name" value="MetI-like"/>
    <property type="match status" value="1"/>
</dbReference>
<dbReference type="GO" id="GO:0005886">
    <property type="term" value="C:plasma membrane"/>
    <property type="evidence" value="ECO:0007669"/>
    <property type="project" value="UniProtKB-SubCell"/>
</dbReference>
<dbReference type="InterPro" id="IPR000515">
    <property type="entry name" value="MetI-like"/>
</dbReference>
<sequence length="324" mass="35067">MTTTGQPVAVELESPPPPGPAQPPPRRRFGSIRLRGTLTAAVFLAPALITFLLFKFIPMGRAIQMSFHEVRPYLGDVWVGFDNYTRLLSEAEFLTAVWQTVILAVGQTAGSLIVGIVLALLLEGSARHLWIIRTAVFLPTVVALAVVAEVWRVLYYPGEAGVINSLIGWFGLGPSEFLNSSDTSLWSVMAVGVWRGAPYDMMIILAGLAGVDRTLYEASAVDGASIRQRLWHVTLPALRPVFAILITLAAIRGLRVFTEIFLLTNGGPNGSTEVIMTLIYKLGLERSELGIAAAGSVILLLATIALTLAVQIARRGRPSRKAKR</sequence>
<dbReference type="EMBL" id="VFOW01000001">
    <property type="protein sequence ID" value="TQL78551.1"/>
    <property type="molecule type" value="Genomic_DNA"/>
</dbReference>
<organism evidence="10 11">
    <name type="scientific">Stackebrandtia endophytica</name>
    <dbReference type="NCBI Taxonomy" id="1496996"/>
    <lineage>
        <taxon>Bacteria</taxon>
        <taxon>Bacillati</taxon>
        <taxon>Actinomycetota</taxon>
        <taxon>Actinomycetes</taxon>
        <taxon>Glycomycetales</taxon>
        <taxon>Glycomycetaceae</taxon>
        <taxon>Stackebrandtia</taxon>
    </lineage>
</organism>
<reference evidence="10 11" key="1">
    <citation type="submission" date="2019-06" db="EMBL/GenBank/DDBJ databases">
        <title>Sequencing the genomes of 1000 actinobacteria strains.</title>
        <authorList>
            <person name="Klenk H.-P."/>
        </authorList>
    </citation>
    <scope>NUCLEOTIDE SEQUENCE [LARGE SCALE GENOMIC DNA]</scope>
    <source>
        <strain evidence="10 11">DSM 45928</strain>
    </source>
</reference>
<dbReference type="InterPro" id="IPR051393">
    <property type="entry name" value="ABC_transporter_permease"/>
</dbReference>
<feature type="transmembrane region" description="Helical" evidence="7">
    <location>
        <begin position="230"/>
        <end position="251"/>
    </location>
</feature>
<evidence type="ECO:0000313" key="11">
    <source>
        <dbReference type="Proteomes" id="UP000317043"/>
    </source>
</evidence>
<dbReference type="PROSITE" id="PS50928">
    <property type="entry name" value="ABC_TM1"/>
    <property type="match status" value="1"/>
</dbReference>
<dbReference type="Pfam" id="PF00528">
    <property type="entry name" value="BPD_transp_1"/>
    <property type="match status" value="1"/>
</dbReference>
<comment type="similarity">
    <text evidence="7">Belongs to the binding-protein-dependent transport system permease family.</text>
</comment>
<dbReference type="PANTHER" id="PTHR30193:SF37">
    <property type="entry name" value="INNER MEMBRANE ABC TRANSPORTER PERMEASE PROTEIN YCJO"/>
    <property type="match status" value="1"/>
</dbReference>
<keyword evidence="11" id="KW-1185">Reference proteome</keyword>
<feature type="compositionally biased region" description="Pro residues" evidence="8">
    <location>
        <begin position="14"/>
        <end position="24"/>
    </location>
</feature>
<evidence type="ECO:0000256" key="3">
    <source>
        <dbReference type="ARBA" id="ARBA00022475"/>
    </source>
</evidence>
<evidence type="ECO:0000256" key="2">
    <source>
        <dbReference type="ARBA" id="ARBA00022448"/>
    </source>
</evidence>
<feature type="transmembrane region" description="Helical" evidence="7">
    <location>
        <begin position="96"/>
        <end position="122"/>
    </location>
</feature>
<evidence type="ECO:0000256" key="1">
    <source>
        <dbReference type="ARBA" id="ARBA00004651"/>
    </source>
</evidence>
<dbReference type="CDD" id="cd06261">
    <property type="entry name" value="TM_PBP2"/>
    <property type="match status" value="1"/>
</dbReference>
<gene>
    <name evidence="10" type="ORF">FB566_4140</name>
</gene>
<feature type="transmembrane region" description="Helical" evidence="7">
    <location>
        <begin position="289"/>
        <end position="313"/>
    </location>
</feature>
<keyword evidence="6 7" id="KW-0472">Membrane</keyword>
<proteinExistence type="inferred from homology"/>
<keyword evidence="3" id="KW-1003">Cell membrane</keyword>
<evidence type="ECO:0000256" key="8">
    <source>
        <dbReference type="SAM" id="MobiDB-lite"/>
    </source>
</evidence>